<dbReference type="AlphaFoldDB" id="A0A0F8XY74"/>
<organism evidence="1">
    <name type="scientific">marine sediment metagenome</name>
    <dbReference type="NCBI Taxonomy" id="412755"/>
    <lineage>
        <taxon>unclassified sequences</taxon>
        <taxon>metagenomes</taxon>
        <taxon>ecological metagenomes</taxon>
    </lineage>
</organism>
<proteinExistence type="predicted"/>
<evidence type="ECO:0000313" key="1">
    <source>
        <dbReference type="EMBL" id="KKK74047.1"/>
    </source>
</evidence>
<protein>
    <submittedName>
        <fullName evidence="1">Uncharacterized protein</fullName>
    </submittedName>
</protein>
<sequence length="259" mass="29135">MRKVLAVLMVLSLLPGLATAVVTNPEGFETYALTTDWQPTQAVDGWETDFLWRGDVTDVPDGNLPWWAEIKVSEVAPNTSQVQSVTPRTEWPKYGQGGLMSTWYQSFPDSGGPITRTSWDIAPVDNVLGDQFLMHVSRLNDDSLPPPSRSIISQAGNQSWQVGIVSMWMTPDFQGADKLHANMAYLQTLTAEGTWVEEEIPGIDMDEFEWVGIGDYWGKWFTVEVEEDNVLSKTRARIYEKGTTPSAWTSWLDHEPTLY</sequence>
<accession>A0A0F8XY74</accession>
<name>A0A0F8XY74_9ZZZZ</name>
<gene>
    <name evidence="1" type="ORF">LCGC14_2887690</name>
</gene>
<feature type="non-terminal residue" evidence="1">
    <location>
        <position position="259"/>
    </location>
</feature>
<comment type="caution">
    <text evidence="1">The sequence shown here is derived from an EMBL/GenBank/DDBJ whole genome shotgun (WGS) entry which is preliminary data.</text>
</comment>
<dbReference type="EMBL" id="LAZR01056504">
    <property type="protein sequence ID" value="KKK74047.1"/>
    <property type="molecule type" value="Genomic_DNA"/>
</dbReference>
<reference evidence="1" key="1">
    <citation type="journal article" date="2015" name="Nature">
        <title>Complex archaea that bridge the gap between prokaryotes and eukaryotes.</title>
        <authorList>
            <person name="Spang A."/>
            <person name="Saw J.H."/>
            <person name="Jorgensen S.L."/>
            <person name="Zaremba-Niedzwiedzka K."/>
            <person name="Martijn J."/>
            <person name="Lind A.E."/>
            <person name="van Eijk R."/>
            <person name="Schleper C."/>
            <person name="Guy L."/>
            <person name="Ettema T.J."/>
        </authorList>
    </citation>
    <scope>NUCLEOTIDE SEQUENCE</scope>
</reference>